<dbReference type="InterPro" id="IPR011993">
    <property type="entry name" value="PH-like_dom_sf"/>
</dbReference>
<dbReference type="GO" id="GO:0001664">
    <property type="term" value="F:G protein-coupled receptor binding"/>
    <property type="evidence" value="ECO:0007669"/>
    <property type="project" value="TreeGrafter"/>
</dbReference>
<dbReference type="PROSITE" id="PS51285">
    <property type="entry name" value="AGC_KINASE_CTER"/>
    <property type="match status" value="1"/>
</dbReference>
<name>A0A3P7KY56_DIBLA</name>
<dbReference type="InterPro" id="IPR001849">
    <property type="entry name" value="PH_domain"/>
</dbReference>
<dbReference type="GO" id="GO:0009966">
    <property type="term" value="P:regulation of signal transduction"/>
    <property type="evidence" value="ECO:0007669"/>
    <property type="project" value="TreeGrafter"/>
</dbReference>
<feature type="compositionally biased region" description="Polar residues" evidence="6">
    <location>
        <begin position="106"/>
        <end position="117"/>
    </location>
</feature>
<dbReference type="Proteomes" id="UP000281553">
    <property type="component" value="Unassembled WGS sequence"/>
</dbReference>
<dbReference type="GO" id="GO:0007186">
    <property type="term" value="P:G protein-coupled receptor signaling pathway"/>
    <property type="evidence" value="ECO:0007669"/>
    <property type="project" value="TreeGrafter"/>
</dbReference>
<evidence type="ECO:0000256" key="6">
    <source>
        <dbReference type="SAM" id="MobiDB-lite"/>
    </source>
</evidence>
<evidence type="ECO:0000259" key="7">
    <source>
        <dbReference type="PROSITE" id="PS51285"/>
    </source>
</evidence>
<sequence>MKSHPFLVHLDWELVKRQHLEPPVIPPQDEVNAADALEIGAFDEEDVQGIKLTKEDQAIYDSFDVVIADRWQNEIVTTIFDAVNEEFDQIEHKRRQKLQQKLKQLSQAMSGPNSSPAHETEVDPAEAEASRFVSKYLSGTTNFALQQETWERQQSSTYPQKACPESATTKQASIEEDVIPSWPADLLLEWWISPETYGCGPSDCLIESELLRLGGPFLHTWHKKHVRLFPNRLEIYHKTQQGIPLKGAESVSMLDFGSIYPSLQKVNKYENVVIIVLKDQSKIFFTSTDQIIIETWLCELLQAFQNSSQVLSTVSRKVYWIYGIDEPKLYARAAPSSQNETNANRATVSTVSDINAKRKTFQRMHSFQTVIGQKHNSPPVTRADTISSLGRRAIMKTINRTTLAQSQDNE</sequence>
<evidence type="ECO:0000313" key="8">
    <source>
        <dbReference type="EMBL" id="VDN09514.1"/>
    </source>
</evidence>
<evidence type="ECO:0000256" key="5">
    <source>
        <dbReference type="ARBA" id="ARBA00022840"/>
    </source>
</evidence>
<evidence type="ECO:0000256" key="1">
    <source>
        <dbReference type="ARBA" id="ARBA00022527"/>
    </source>
</evidence>
<dbReference type="Gene3D" id="2.30.29.30">
    <property type="entry name" value="Pleckstrin-homology domain (PH domain)/Phosphotyrosine-binding domain (PTB)"/>
    <property type="match status" value="1"/>
</dbReference>
<keyword evidence="2" id="KW-0808">Transferase</keyword>
<proteinExistence type="predicted"/>
<organism evidence="8 9">
    <name type="scientific">Dibothriocephalus latus</name>
    <name type="common">Fish tapeworm</name>
    <name type="synonym">Diphyllobothrium latum</name>
    <dbReference type="NCBI Taxonomy" id="60516"/>
    <lineage>
        <taxon>Eukaryota</taxon>
        <taxon>Metazoa</taxon>
        <taxon>Spiralia</taxon>
        <taxon>Lophotrochozoa</taxon>
        <taxon>Platyhelminthes</taxon>
        <taxon>Cestoda</taxon>
        <taxon>Eucestoda</taxon>
        <taxon>Diphyllobothriidea</taxon>
        <taxon>Diphyllobothriidae</taxon>
        <taxon>Dibothriocephalus</taxon>
    </lineage>
</organism>
<reference evidence="8 9" key="1">
    <citation type="submission" date="2018-11" db="EMBL/GenBank/DDBJ databases">
        <authorList>
            <consortium name="Pathogen Informatics"/>
        </authorList>
    </citation>
    <scope>NUCLEOTIDE SEQUENCE [LARGE SCALE GENOMIC DNA]</scope>
</reference>
<keyword evidence="4" id="KW-0418">Kinase</keyword>
<accession>A0A3P7KY56</accession>
<keyword evidence="1" id="KW-0723">Serine/threonine-protein kinase</keyword>
<evidence type="ECO:0000313" key="9">
    <source>
        <dbReference type="Proteomes" id="UP000281553"/>
    </source>
</evidence>
<keyword evidence="3" id="KW-0547">Nucleotide-binding</keyword>
<dbReference type="PANTHER" id="PTHR24355">
    <property type="entry name" value="G PROTEIN-COUPLED RECEPTOR KINASE/RIBOSOMAL PROTEIN S6 KINASE"/>
    <property type="match status" value="1"/>
</dbReference>
<dbReference type="SMART" id="SM00233">
    <property type="entry name" value="PH"/>
    <property type="match status" value="1"/>
</dbReference>
<evidence type="ECO:0000256" key="3">
    <source>
        <dbReference type="ARBA" id="ARBA00022741"/>
    </source>
</evidence>
<protein>
    <recommendedName>
        <fullName evidence="7">AGC-kinase C-terminal domain-containing protein</fullName>
    </recommendedName>
</protein>
<evidence type="ECO:0000256" key="4">
    <source>
        <dbReference type="ARBA" id="ARBA00022777"/>
    </source>
</evidence>
<dbReference type="InterPro" id="IPR000961">
    <property type="entry name" value="AGC-kinase_C"/>
</dbReference>
<dbReference type="SUPFAM" id="SSF50729">
    <property type="entry name" value="PH domain-like"/>
    <property type="match status" value="1"/>
</dbReference>
<dbReference type="AlphaFoldDB" id="A0A3P7KY56"/>
<keyword evidence="5" id="KW-0067">ATP-binding</keyword>
<dbReference type="EMBL" id="UYRU01047212">
    <property type="protein sequence ID" value="VDN09514.1"/>
    <property type="molecule type" value="Genomic_DNA"/>
</dbReference>
<dbReference type="GO" id="GO:0004703">
    <property type="term" value="F:G protein-coupled receptor kinase activity"/>
    <property type="evidence" value="ECO:0007669"/>
    <property type="project" value="TreeGrafter"/>
</dbReference>
<evidence type="ECO:0000256" key="2">
    <source>
        <dbReference type="ARBA" id="ARBA00022679"/>
    </source>
</evidence>
<gene>
    <name evidence="8" type="ORF">DILT_LOCUS5345</name>
</gene>
<dbReference type="GO" id="GO:0005524">
    <property type="term" value="F:ATP binding"/>
    <property type="evidence" value="ECO:0007669"/>
    <property type="project" value="UniProtKB-KW"/>
</dbReference>
<feature type="domain" description="AGC-kinase C-terminal" evidence="7">
    <location>
        <begin position="8"/>
        <end position="75"/>
    </location>
</feature>
<feature type="region of interest" description="Disordered" evidence="6">
    <location>
        <begin position="102"/>
        <end position="125"/>
    </location>
</feature>
<dbReference type="OrthoDB" id="354826at2759"/>
<keyword evidence="9" id="KW-1185">Reference proteome</keyword>
<dbReference type="Gene3D" id="1.10.287.1270">
    <property type="match status" value="1"/>
</dbReference>
<dbReference type="PANTHER" id="PTHR24355:SF18">
    <property type="entry name" value="G PROTEIN-COUPLED RECEPTOR KINASE"/>
    <property type="match status" value="1"/>
</dbReference>